<evidence type="ECO:0000313" key="3">
    <source>
        <dbReference type="Proteomes" id="UP000238479"/>
    </source>
</evidence>
<dbReference type="Proteomes" id="UP000238479">
    <property type="component" value="Chromosome 2"/>
</dbReference>
<name>A0A2P6S2X1_ROSCH</name>
<keyword evidence="3" id="KW-1185">Reference proteome</keyword>
<reference evidence="2 3" key="1">
    <citation type="journal article" date="2018" name="Nat. Genet.">
        <title>The Rosa genome provides new insights in the design of modern roses.</title>
        <authorList>
            <person name="Bendahmane M."/>
        </authorList>
    </citation>
    <scope>NUCLEOTIDE SEQUENCE [LARGE SCALE GENOMIC DNA]</scope>
    <source>
        <strain evidence="3">cv. Old Blush</strain>
    </source>
</reference>
<gene>
    <name evidence="2" type="ORF">RchiOBHm_Chr2g0161851</name>
</gene>
<protein>
    <submittedName>
        <fullName evidence="2">Uncharacterized protein</fullName>
    </submittedName>
</protein>
<sequence>MFPRKQLSGSQKRKRKKREEEIIQSQRGSLDKYFVKPIFPVKRHVCRKRHFDEIPNTEREQQSAQESFRTDYFFILVDMALSQLKSRFEQMKTFESIFGFLFDASKLAHLDDDELKSYCLNLENALRKGDGSDIDAKYVTNFAGDAAK</sequence>
<dbReference type="EMBL" id="PDCK01000040">
    <property type="protein sequence ID" value="PRQ53018.1"/>
    <property type="molecule type" value="Genomic_DNA"/>
</dbReference>
<proteinExistence type="predicted"/>
<accession>A0A2P6S2X1</accession>
<evidence type="ECO:0000256" key="1">
    <source>
        <dbReference type="SAM" id="MobiDB-lite"/>
    </source>
</evidence>
<organism evidence="2 3">
    <name type="scientific">Rosa chinensis</name>
    <name type="common">China rose</name>
    <dbReference type="NCBI Taxonomy" id="74649"/>
    <lineage>
        <taxon>Eukaryota</taxon>
        <taxon>Viridiplantae</taxon>
        <taxon>Streptophyta</taxon>
        <taxon>Embryophyta</taxon>
        <taxon>Tracheophyta</taxon>
        <taxon>Spermatophyta</taxon>
        <taxon>Magnoliopsida</taxon>
        <taxon>eudicotyledons</taxon>
        <taxon>Gunneridae</taxon>
        <taxon>Pentapetalae</taxon>
        <taxon>rosids</taxon>
        <taxon>fabids</taxon>
        <taxon>Rosales</taxon>
        <taxon>Rosaceae</taxon>
        <taxon>Rosoideae</taxon>
        <taxon>Rosoideae incertae sedis</taxon>
        <taxon>Rosa</taxon>
    </lineage>
</organism>
<dbReference type="AlphaFoldDB" id="A0A2P6S2X1"/>
<comment type="caution">
    <text evidence="2">The sequence shown here is derived from an EMBL/GenBank/DDBJ whole genome shotgun (WGS) entry which is preliminary data.</text>
</comment>
<dbReference type="Gramene" id="PRQ53018">
    <property type="protein sequence ID" value="PRQ53018"/>
    <property type="gene ID" value="RchiOBHm_Chr2g0161851"/>
</dbReference>
<evidence type="ECO:0000313" key="2">
    <source>
        <dbReference type="EMBL" id="PRQ53018.1"/>
    </source>
</evidence>
<feature type="region of interest" description="Disordered" evidence="1">
    <location>
        <begin position="1"/>
        <end position="23"/>
    </location>
</feature>